<protein>
    <submittedName>
        <fullName evidence="1">Uncharacterized protein</fullName>
    </submittedName>
</protein>
<reference evidence="1 2" key="1">
    <citation type="submission" date="2015-09" db="EMBL/GenBank/DDBJ databases">
        <authorList>
            <consortium name="Pathogen Informatics"/>
        </authorList>
    </citation>
    <scope>NUCLEOTIDE SEQUENCE [LARGE SCALE GENOMIC DNA]</scope>
    <source>
        <strain evidence="1 2">2789STDY5834855</strain>
    </source>
</reference>
<dbReference type="EMBL" id="CYZV01000037">
    <property type="protein sequence ID" value="CUO64690.1"/>
    <property type="molecule type" value="Genomic_DNA"/>
</dbReference>
<gene>
    <name evidence="1" type="ORF">ERS852470_02941</name>
</gene>
<evidence type="ECO:0000313" key="1">
    <source>
        <dbReference type="EMBL" id="CUO64690.1"/>
    </source>
</evidence>
<organism evidence="1 2">
    <name type="scientific">Clostridium disporicum</name>
    <dbReference type="NCBI Taxonomy" id="84024"/>
    <lineage>
        <taxon>Bacteria</taxon>
        <taxon>Bacillati</taxon>
        <taxon>Bacillota</taxon>
        <taxon>Clostridia</taxon>
        <taxon>Eubacteriales</taxon>
        <taxon>Clostridiaceae</taxon>
        <taxon>Clostridium</taxon>
    </lineage>
</organism>
<sequence>MIGTKDNSNLDKIFKNEDNKKNIIDYKKVITRRDRSRLVKAIANIHDKLGDDRFNLVAETVMIAAKRKELKGEKFTFEDLEKVLKKAIEMVKEI</sequence>
<name>A0A174GV22_9CLOT</name>
<dbReference type="AlphaFoldDB" id="A0A174GV22"/>
<evidence type="ECO:0000313" key="2">
    <source>
        <dbReference type="Proteomes" id="UP000095558"/>
    </source>
</evidence>
<dbReference type="Proteomes" id="UP000095558">
    <property type="component" value="Unassembled WGS sequence"/>
</dbReference>
<accession>A0A174GV22</accession>
<proteinExistence type="predicted"/>
<dbReference type="RefSeq" id="WP_055277609.1">
    <property type="nucleotide sequence ID" value="NZ_CYZV01000037.1"/>
</dbReference>